<comment type="cofactor">
    <cofactor evidence="1">
        <name>pyridoxal 5'-phosphate</name>
        <dbReference type="ChEBI" id="CHEBI:597326"/>
    </cofactor>
</comment>
<dbReference type="GO" id="GO:0008168">
    <property type="term" value="F:methyltransferase activity"/>
    <property type="evidence" value="ECO:0007669"/>
    <property type="project" value="UniProtKB-KW"/>
</dbReference>
<evidence type="ECO:0000256" key="2">
    <source>
        <dbReference type="ARBA" id="ARBA00022898"/>
    </source>
</evidence>
<dbReference type="InterPro" id="IPR015422">
    <property type="entry name" value="PyrdxlP-dep_Trfase_small"/>
</dbReference>
<evidence type="ECO:0000313" key="4">
    <source>
        <dbReference type="EMBL" id="SEQ17957.1"/>
    </source>
</evidence>
<dbReference type="GO" id="GO:0004372">
    <property type="term" value="F:glycine hydroxymethyltransferase activity"/>
    <property type="evidence" value="ECO:0007669"/>
    <property type="project" value="TreeGrafter"/>
</dbReference>
<dbReference type="Proteomes" id="UP000199647">
    <property type="component" value="Unassembled WGS sequence"/>
</dbReference>
<keyword evidence="4" id="KW-0489">Methyltransferase</keyword>
<protein>
    <submittedName>
        <fullName evidence="4">Serine hydroxymethyltransferase</fullName>
    </submittedName>
</protein>
<evidence type="ECO:0000256" key="1">
    <source>
        <dbReference type="ARBA" id="ARBA00001933"/>
    </source>
</evidence>
<dbReference type="AlphaFoldDB" id="A0A1H9DXD5"/>
<dbReference type="GO" id="GO:0046653">
    <property type="term" value="P:tetrahydrofolate metabolic process"/>
    <property type="evidence" value="ECO:0007669"/>
    <property type="project" value="TreeGrafter"/>
</dbReference>
<dbReference type="EMBL" id="FOFG01000003">
    <property type="protein sequence ID" value="SEQ17957.1"/>
    <property type="molecule type" value="Genomic_DNA"/>
</dbReference>
<proteinExistence type="predicted"/>
<evidence type="ECO:0000313" key="5">
    <source>
        <dbReference type="Proteomes" id="UP000199647"/>
    </source>
</evidence>
<dbReference type="Gene3D" id="3.90.1150.10">
    <property type="entry name" value="Aspartate Aminotransferase, domain 1"/>
    <property type="match status" value="1"/>
</dbReference>
<dbReference type="GO" id="GO:0030170">
    <property type="term" value="F:pyridoxal phosphate binding"/>
    <property type="evidence" value="ECO:0007669"/>
    <property type="project" value="TreeGrafter"/>
</dbReference>
<dbReference type="RefSeq" id="WP_092495630.1">
    <property type="nucleotide sequence ID" value="NZ_FOFG01000003.1"/>
</dbReference>
<dbReference type="OrthoDB" id="9803871at2"/>
<dbReference type="InterPro" id="IPR015421">
    <property type="entry name" value="PyrdxlP-dep_Trfase_major"/>
</dbReference>
<dbReference type="Gene3D" id="3.40.640.10">
    <property type="entry name" value="Type I PLP-dependent aspartate aminotransferase-like (Major domain)"/>
    <property type="match status" value="1"/>
</dbReference>
<name>A0A1H9DXD5_9HYPH</name>
<keyword evidence="4" id="KW-0808">Transferase</keyword>
<dbReference type="InterPro" id="IPR039429">
    <property type="entry name" value="SHMT-like_dom"/>
</dbReference>
<evidence type="ECO:0000259" key="3">
    <source>
        <dbReference type="Pfam" id="PF00464"/>
    </source>
</evidence>
<gene>
    <name evidence="4" type="ORF">SAMN05216548_1031</name>
</gene>
<feature type="domain" description="Serine hydroxymethyltransferase-like" evidence="3">
    <location>
        <begin position="17"/>
        <end position="382"/>
    </location>
</feature>
<dbReference type="InterPro" id="IPR049943">
    <property type="entry name" value="Ser_HO-MeTrfase-like"/>
</dbReference>
<organism evidence="4 5">
    <name type="scientific">Faunimonas pinastri</name>
    <dbReference type="NCBI Taxonomy" id="1855383"/>
    <lineage>
        <taxon>Bacteria</taxon>
        <taxon>Pseudomonadati</taxon>
        <taxon>Pseudomonadota</taxon>
        <taxon>Alphaproteobacteria</taxon>
        <taxon>Hyphomicrobiales</taxon>
        <taxon>Afifellaceae</taxon>
        <taxon>Faunimonas</taxon>
    </lineage>
</organism>
<sequence length="415" mass="44630">MSTFAQTSARDLFRAAEEHENYRVAQCLNLVASQNRVSPEVMRLMGSSFAGKFSSGEFGARAHAGAKWIDRMETVVHDLASRLFAPYRVELRPPAGSIANETALLTLARPGDVIVAPSSLFGGHASVRPEGFAGLMGLRILDLPFSADGLEIDLDALEAIVRRERPRLIVIGTAKILFPYPVRDIVEIAQQVGADVFYDAAHVVGLIAGHAFQDPLGDGATLLTGSTQKTFPGPVGGLIVSREDAIADRIRKVARVRLDNYQNNRVAALGYVFAEMVAFGPELATAILTTARNLAETLAGEGLSMVGARLGYTASHMVLIDISQTAEGAQARLEQIGLLTTVTDVWPDRPGGPPRQCLRIGANEIARLGFDDGSVRELASIIARALQAQGSVAELRNRVTDLIRSHGQIARRFCL</sequence>
<reference evidence="4 5" key="1">
    <citation type="submission" date="2016-10" db="EMBL/GenBank/DDBJ databases">
        <authorList>
            <person name="de Groot N.N."/>
        </authorList>
    </citation>
    <scope>NUCLEOTIDE SEQUENCE [LARGE SCALE GENOMIC DNA]</scope>
    <source>
        <strain evidence="4 5">A52C2</strain>
    </source>
</reference>
<dbReference type="STRING" id="1855383.SAMN05216548_1031"/>
<keyword evidence="2" id="KW-0663">Pyridoxal phosphate</keyword>
<dbReference type="InterPro" id="IPR015424">
    <property type="entry name" value="PyrdxlP-dep_Trfase"/>
</dbReference>
<dbReference type="PANTHER" id="PTHR11680">
    <property type="entry name" value="SERINE HYDROXYMETHYLTRANSFERASE"/>
    <property type="match status" value="1"/>
</dbReference>
<accession>A0A1H9DXD5</accession>
<keyword evidence="5" id="KW-1185">Reference proteome</keyword>
<dbReference type="GO" id="GO:0032259">
    <property type="term" value="P:methylation"/>
    <property type="evidence" value="ECO:0007669"/>
    <property type="project" value="UniProtKB-KW"/>
</dbReference>
<dbReference type="GO" id="GO:0019264">
    <property type="term" value="P:glycine biosynthetic process from serine"/>
    <property type="evidence" value="ECO:0007669"/>
    <property type="project" value="TreeGrafter"/>
</dbReference>
<dbReference type="GO" id="GO:0005737">
    <property type="term" value="C:cytoplasm"/>
    <property type="evidence" value="ECO:0007669"/>
    <property type="project" value="TreeGrafter"/>
</dbReference>
<dbReference type="Pfam" id="PF00464">
    <property type="entry name" value="SHMT"/>
    <property type="match status" value="1"/>
</dbReference>
<dbReference type="SUPFAM" id="SSF53383">
    <property type="entry name" value="PLP-dependent transferases"/>
    <property type="match status" value="1"/>
</dbReference>
<dbReference type="PANTHER" id="PTHR11680:SF35">
    <property type="entry name" value="SERINE HYDROXYMETHYLTRANSFERASE 1"/>
    <property type="match status" value="1"/>
</dbReference>